<reference evidence="8 11" key="3">
    <citation type="submission" date="2019-06" db="EMBL/GenBank/DDBJ databases">
        <title>Whole genome shotgun sequence of Brevibacillus reuszeri NBRC 15719.</title>
        <authorList>
            <person name="Hosoyama A."/>
            <person name="Uohara A."/>
            <person name="Ohji S."/>
            <person name="Ichikawa N."/>
        </authorList>
    </citation>
    <scope>NUCLEOTIDE SEQUENCE [LARGE SCALE GENOMIC DNA]</scope>
    <source>
        <strain evidence="8 11">NBRC 15719</strain>
    </source>
</reference>
<dbReference type="PANTHER" id="PTHR42770:SF8">
    <property type="entry name" value="PUTRESCINE IMPORTER PUUP"/>
    <property type="match status" value="1"/>
</dbReference>
<evidence type="ECO:0000313" key="8">
    <source>
        <dbReference type="EMBL" id="GED70443.1"/>
    </source>
</evidence>
<evidence type="ECO:0000256" key="1">
    <source>
        <dbReference type="ARBA" id="ARBA00004141"/>
    </source>
</evidence>
<feature type="transmembrane region" description="Helical" evidence="6">
    <location>
        <begin position="122"/>
        <end position="142"/>
    </location>
</feature>
<dbReference type="EMBL" id="BJON01000015">
    <property type="protein sequence ID" value="GED70443.1"/>
    <property type="molecule type" value="Genomic_DNA"/>
</dbReference>
<evidence type="ECO:0000256" key="4">
    <source>
        <dbReference type="ARBA" id="ARBA00023136"/>
    </source>
</evidence>
<evidence type="ECO:0000256" key="5">
    <source>
        <dbReference type="SAM" id="MobiDB-lite"/>
    </source>
</evidence>
<feature type="transmembrane region" description="Helical" evidence="6">
    <location>
        <begin position="354"/>
        <end position="374"/>
    </location>
</feature>
<feature type="transmembrane region" description="Helical" evidence="6">
    <location>
        <begin position="269"/>
        <end position="295"/>
    </location>
</feature>
<comment type="caution">
    <text evidence="9">The sequence shown here is derived from an EMBL/GenBank/DDBJ whole genome shotgun (WGS) entry which is preliminary data.</text>
</comment>
<keyword evidence="4 6" id="KW-0472">Membrane</keyword>
<feature type="transmembrane region" description="Helical" evidence="6">
    <location>
        <begin position="191"/>
        <end position="210"/>
    </location>
</feature>
<reference evidence="10" key="1">
    <citation type="submission" date="2015-07" db="EMBL/GenBank/DDBJ databases">
        <title>Genome sequencing project for genomic taxonomy and phylogenomics of Bacillus-like bacteria.</title>
        <authorList>
            <person name="Liu B."/>
            <person name="Wang J."/>
            <person name="Zhu Y."/>
            <person name="Liu G."/>
            <person name="Chen Q."/>
            <person name="Chen Z."/>
            <person name="Lan J."/>
            <person name="Che J."/>
            <person name="Ge C."/>
            <person name="Shi H."/>
            <person name="Pan Z."/>
            <person name="Liu X."/>
        </authorList>
    </citation>
    <scope>NUCLEOTIDE SEQUENCE [LARGE SCALE GENOMIC DNA]</scope>
    <source>
        <strain evidence="10">DSM 9887</strain>
    </source>
</reference>
<feature type="transmembrane region" description="Helical" evidence="6">
    <location>
        <begin position="149"/>
        <end position="171"/>
    </location>
</feature>
<dbReference type="GO" id="GO:0055085">
    <property type="term" value="P:transmembrane transport"/>
    <property type="evidence" value="ECO:0007669"/>
    <property type="project" value="InterPro"/>
</dbReference>
<evidence type="ECO:0000256" key="6">
    <source>
        <dbReference type="SAM" id="Phobius"/>
    </source>
</evidence>
<dbReference type="Gene3D" id="1.20.1740.10">
    <property type="entry name" value="Amino acid/polyamine transporter I"/>
    <property type="match status" value="1"/>
</dbReference>
<feature type="transmembrane region" description="Helical" evidence="6">
    <location>
        <begin position="12"/>
        <end position="40"/>
    </location>
</feature>
<dbReference type="OrthoDB" id="9762947at2"/>
<dbReference type="Proteomes" id="UP000036834">
    <property type="component" value="Unassembled WGS sequence"/>
</dbReference>
<name>A0A0K9YV34_9BACL</name>
<feature type="transmembrane region" description="Helical" evidence="6">
    <location>
        <begin position="46"/>
        <end position="64"/>
    </location>
</feature>
<organism evidence="9 10">
    <name type="scientific">Brevibacillus reuszeri</name>
    <dbReference type="NCBI Taxonomy" id="54915"/>
    <lineage>
        <taxon>Bacteria</taxon>
        <taxon>Bacillati</taxon>
        <taxon>Bacillota</taxon>
        <taxon>Bacilli</taxon>
        <taxon>Bacillales</taxon>
        <taxon>Paenibacillaceae</taxon>
        <taxon>Brevibacillus</taxon>
    </lineage>
</organism>
<feature type="transmembrane region" description="Helical" evidence="6">
    <location>
        <begin position="410"/>
        <end position="429"/>
    </location>
</feature>
<dbReference type="PANTHER" id="PTHR42770">
    <property type="entry name" value="AMINO ACID TRANSPORTER-RELATED"/>
    <property type="match status" value="1"/>
</dbReference>
<keyword evidence="11" id="KW-1185">Reference proteome</keyword>
<reference evidence="9" key="2">
    <citation type="submission" date="2015-07" db="EMBL/GenBank/DDBJ databases">
        <title>MeaNS - Measles Nucleotide Surveillance Program.</title>
        <authorList>
            <person name="Tran T."/>
            <person name="Druce J."/>
        </authorList>
    </citation>
    <scope>NUCLEOTIDE SEQUENCE</scope>
    <source>
        <strain evidence="9">DSM 9887</strain>
    </source>
</reference>
<evidence type="ECO:0000256" key="3">
    <source>
        <dbReference type="ARBA" id="ARBA00022989"/>
    </source>
</evidence>
<evidence type="ECO:0000313" key="10">
    <source>
        <dbReference type="Proteomes" id="UP000036834"/>
    </source>
</evidence>
<dbReference type="EMBL" id="LGIQ01000007">
    <property type="protein sequence ID" value="KNB72546.1"/>
    <property type="molecule type" value="Genomic_DNA"/>
</dbReference>
<dbReference type="GO" id="GO:0016020">
    <property type="term" value="C:membrane"/>
    <property type="evidence" value="ECO:0007669"/>
    <property type="project" value="UniProtKB-SubCell"/>
</dbReference>
<evidence type="ECO:0000313" key="11">
    <source>
        <dbReference type="Proteomes" id="UP000319578"/>
    </source>
</evidence>
<dbReference type="InterPro" id="IPR004841">
    <property type="entry name" value="AA-permease/SLC12A_dom"/>
</dbReference>
<feature type="transmembrane region" description="Helical" evidence="6">
    <location>
        <begin position="84"/>
        <end position="102"/>
    </location>
</feature>
<dbReference type="PIRSF" id="PIRSF006060">
    <property type="entry name" value="AA_transporter"/>
    <property type="match status" value="1"/>
</dbReference>
<dbReference type="Pfam" id="PF00324">
    <property type="entry name" value="AA_permease"/>
    <property type="match status" value="1"/>
</dbReference>
<dbReference type="RefSeq" id="WP_084765818.1">
    <property type="nucleotide sequence ID" value="NZ_BJON01000015.1"/>
</dbReference>
<keyword evidence="2 6" id="KW-0812">Transmembrane</keyword>
<evidence type="ECO:0000256" key="2">
    <source>
        <dbReference type="ARBA" id="ARBA00022692"/>
    </source>
</evidence>
<dbReference type="STRING" id="54915.ADS79_11835"/>
<feature type="transmembrane region" description="Helical" evidence="6">
    <location>
        <begin position="386"/>
        <end position="404"/>
    </location>
</feature>
<proteinExistence type="predicted"/>
<feature type="compositionally biased region" description="Polar residues" evidence="5">
    <location>
        <begin position="456"/>
        <end position="466"/>
    </location>
</feature>
<feature type="transmembrane region" description="Helical" evidence="6">
    <location>
        <begin position="330"/>
        <end position="348"/>
    </location>
</feature>
<sequence length="466" mass="51159">MNSEAGGLKRSLGFFSVFILGIGLLVPTSAFFVYGIAAGITNGHVPAVYAFAAIAIFFTVLSYAKMSKVFPRAGSAYTYVQQTFHSNTGFLVGWTTLFDYLFLPFTYVLSVTIYLEPLFPQVPLWVWVVAIMLTMTLANVFNVKVAVSFTTLLIIVQLITIAIFIALLIKYQLTQDPAQLFSFQAFYSSTLTWPTLLSGAVILAYTFIGFDAVSTLAEETHNPTKTIPKVMISLAVFIGILYVILTYFMQSAFPNISVFASPDGAAFEIAQQIGGILFSSLFLGVVIASCLVGGISAQMSISRLLFAMGRDNVIPRKIFGYLHPKSGIPIYNILLIGALGMNAVFLTLDQVASIISFGAYTAFTFVNLCVIKHYFIENKTRSWKGIIFHLVFPLIGILFIAAMWFNISRIALILGVVWVSCGFVMLIFLTNGFKKPAPTLAMDKKEEELDSSSLSADTTQPKMNLT</sequence>
<protein>
    <submittedName>
        <fullName evidence="8">Amino acid permease-associated protein</fullName>
    </submittedName>
    <submittedName>
        <fullName evidence="9">Putrescine importer PuuP</fullName>
    </submittedName>
</protein>
<dbReference type="Proteomes" id="UP000319578">
    <property type="component" value="Unassembled WGS sequence"/>
</dbReference>
<gene>
    <name evidence="9" type="ORF">ADS79_11835</name>
    <name evidence="8" type="ORF">BRE01_41450</name>
</gene>
<evidence type="ECO:0000313" key="9">
    <source>
        <dbReference type="EMBL" id="KNB72546.1"/>
    </source>
</evidence>
<accession>A0A0K9YV34</accession>
<evidence type="ECO:0000259" key="7">
    <source>
        <dbReference type="Pfam" id="PF00324"/>
    </source>
</evidence>
<dbReference type="PATRIC" id="fig|54915.3.peg.1330"/>
<comment type="subcellular location">
    <subcellularLocation>
        <location evidence="1">Membrane</location>
        <topology evidence="1">Multi-pass membrane protein</topology>
    </subcellularLocation>
</comment>
<feature type="transmembrane region" description="Helical" evidence="6">
    <location>
        <begin position="230"/>
        <end position="249"/>
    </location>
</feature>
<dbReference type="AlphaFoldDB" id="A0A0K9YV34"/>
<dbReference type="InterPro" id="IPR050367">
    <property type="entry name" value="APC_superfamily"/>
</dbReference>
<feature type="region of interest" description="Disordered" evidence="5">
    <location>
        <begin position="446"/>
        <end position="466"/>
    </location>
</feature>
<keyword evidence="3 6" id="KW-1133">Transmembrane helix</keyword>
<feature type="domain" description="Amino acid permease/ SLC12A" evidence="7">
    <location>
        <begin position="18"/>
        <end position="406"/>
    </location>
</feature>